<dbReference type="RefSeq" id="WP_347783493.1">
    <property type="nucleotide sequence ID" value="NZ_JBBMFV010000004.1"/>
</dbReference>
<sequence length="45" mass="4453">MNRLTAPIMIAAVLLLGSLSACADSAGPGSGRTSQPSDPHSTNDA</sequence>
<evidence type="ECO:0000313" key="3">
    <source>
        <dbReference type="EMBL" id="MEO3943414.1"/>
    </source>
</evidence>
<dbReference type="Proteomes" id="UP001448614">
    <property type="component" value="Unassembled WGS sequence"/>
</dbReference>
<feature type="chain" id="PRO_5047497036" evidence="2">
    <location>
        <begin position="24"/>
        <end position="45"/>
    </location>
</feature>
<accession>A0ABV0GXV6</accession>
<name>A0ABV0GXV6_PAENI</name>
<gene>
    <name evidence="3" type="ORF">V3C41_20270</name>
</gene>
<keyword evidence="4" id="KW-1185">Reference proteome</keyword>
<feature type="compositionally biased region" description="Polar residues" evidence="1">
    <location>
        <begin position="31"/>
        <end position="45"/>
    </location>
</feature>
<evidence type="ECO:0000256" key="2">
    <source>
        <dbReference type="SAM" id="SignalP"/>
    </source>
</evidence>
<protein>
    <submittedName>
        <fullName evidence="3">Uncharacterized protein</fullName>
    </submittedName>
</protein>
<proteinExistence type="predicted"/>
<feature type="signal peptide" evidence="2">
    <location>
        <begin position="1"/>
        <end position="23"/>
    </location>
</feature>
<evidence type="ECO:0000313" key="4">
    <source>
        <dbReference type="Proteomes" id="UP001448614"/>
    </source>
</evidence>
<dbReference type="PROSITE" id="PS51257">
    <property type="entry name" value="PROKAR_LIPOPROTEIN"/>
    <property type="match status" value="1"/>
</dbReference>
<organism evidence="3 4">
    <name type="scientific">Paenarthrobacter nicotinovorans</name>
    <name type="common">Arthrobacter nicotinovorans</name>
    <dbReference type="NCBI Taxonomy" id="29320"/>
    <lineage>
        <taxon>Bacteria</taxon>
        <taxon>Bacillati</taxon>
        <taxon>Actinomycetota</taxon>
        <taxon>Actinomycetes</taxon>
        <taxon>Micrococcales</taxon>
        <taxon>Micrococcaceae</taxon>
        <taxon>Paenarthrobacter</taxon>
    </lineage>
</organism>
<keyword evidence="2" id="KW-0732">Signal</keyword>
<comment type="caution">
    <text evidence="3">The sequence shown here is derived from an EMBL/GenBank/DDBJ whole genome shotgun (WGS) entry which is preliminary data.</text>
</comment>
<evidence type="ECO:0000256" key="1">
    <source>
        <dbReference type="SAM" id="MobiDB-lite"/>
    </source>
</evidence>
<feature type="region of interest" description="Disordered" evidence="1">
    <location>
        <begin position="24"/>
        <end position="45"/>
    </location>
</feature>
<reference evidence="3 4" key="1">
    <citation type="journal article" date="2024" name="Appl. Microbiol. Biotechnol.">
        <title>Biosynthetic gene clusters with biotechnological applications in novel Antarctic isolates from Actinomycetota.</title>
        <authorList>
            <person name="Bruna P."/>
            <person name="Nunez-Montero K."/>
            <person name="Contreras M.J."/>
            <person name="Leal K."/>
            <person name="Garcia M."/>
            <person name="Abanto M."/>
            <person name="Barrientos L."/>
        </authorList>
    </citation>
    <scope>NUCLEOTIDE SEQUENCE [LARGE SCALE GENOMIC DNA]</scope>
    <source>
        <strain evidence="3 4">Se16.17</strain>
    </source>
</reference>
<dbReference type="EMBL" id="JBBMFV010000004">
    <property type="protein sequence ID" value="MEO3943414.1"/>
    <property type="molecule type" value="Genomic_DNA"/>
</dbReference>